<dbReference type="GO" id="GO:0007165">
    <property type="term" value="P:signal transduction"/>
    <property type="evidence" value="ECO:0007669"/>
    <property type="project" value="InterPro"/>
</dbReference>
<feature type="domain" description="CheW-like" evidence="1">
    <location>
        <begin position="7"/>
        <end position="144"/>
    </location>
</feature>
<dbReference type="OMA" id="HDERMIF"/>
<accession>A0A3D4V6B1</accession>
<name>A0A3D4V6B1_9BACT</name>
<dbReference type="SMART" id="SM00260">
    <property type="entry name" value="CheW"/>
    <property type="match status" value="1"/>
</dbReference>
<dbReference type="GO" id="GO:0005829">
    <property type="term" value="C:cytosol"/>
    <property type="evidence" value="ECO:0007669"/>
    <property type="project" value="TreeGrafter"/>
</dbReference>
<organism evidence="2 3">
    <name type="scientific">Gemmatimonas aurantiaca</name>
    <dbReference type="NCBI Taxonomy" id="173480"/>
    <lineage>
        <taxon>Bacteria</taxon>
        <taxon>Pseudomonadati</taxon>
        <taxon>Gemmatimonadota</taxon>
        <taxon>Gemmatimonadia</taxon>
        <taxon>Gemmatimonadales</taxon>
        <taxon>Gemmatimonadaceae</taxon>
        <taxon>Gemmatimonas</taxon>
    </lineage>
</organism>
<gene>
    <name evidence="2" type="ORF">DGD08_03670</name>
</gene>
<dbReference type="EMBL" id="DPIY01000004">
    <property type="protein sequence ID" value="HCT56292.1"/>
    <property type="molecule type" value="Genomic_DNA"/>
</dbReference>
<reference evidence="2 3" key="1">
    <citation type="journal article" date="2018" name="Nat. Biotechnol.">
        <title>A standardized bacterial taxonomy based on genome phylogeny substantially revises the tree of life.</title>
        <authorList>
            <person name="Parks D.H."/>
            <person name="Chuvochina M."/>
            <person name="Waite D.W."/>
            <person name="Rinke C."/>
            <person name="Skarshewski A."/>
            <person name="Chaumeil P.A."/>
            <person name="Hugenholtz P."/>
        </authorList>
    </citation>
    <scope>NUCLEOTIDE SEQUENCE [LARGE SCALE GENOMIC DNA]</scope>
    <source>
        <strain evidence="2">UBA8844</strain>
    </source>
</reference>
<sequence>MLLPIAVQSFLLIDVGDVTLGLAASSVREVLRAVFITPVPSEHPLLEGVINVRGTVVPVLDIRARLGLPATPVSVDQYLVIADAASRQVALRVDQVHELVAVPRESVVTPDASLEADAVTGIARTADGVLVVYDLDAFLTADEGRQLDAALLTELDTTRDTAPDAS</sequence>
<dbReference type="AlphaFoldDB" id="A0A3D4V6B1"/>
<dbReference type="PANTHER" id="PTHR22617:SF23">
    <property type="entry name" value="CHEMOTAXIS PROTEIN CHEW"/>
    <property type="match status" value="1"/>
</dbReference>
<dbReference type="Gene3D" id="2.30.30.40">
    <property type="entry name" value="SH3 Domains"/>
    <property type="match status" value="1"/>
</dbReference>
<dbReference type="InterPro" id="IPR002545">
    <property type="entry name" value="CheW-lke_dom"/>
</dbReference>
<dbReference type="SUPFAM" id="SSF50341">
    <property type="entry name" value="CheW-like"/>
    <property type="match status" value="1"/>
</dbReference>
<evidence type="ECO:0000259" key="1">
    <source>
        <dbReference type="PROSITE" id="PS50851"/>
    </source>
</evidence>
<dbReference type="InterPro" id="IPR036061">
    <property type="entry name" value="CheW-like_dom_sf"/>
</dbReference>
<protein>
    <submittedName>
        <fullName evidence="2">Chemotaxis protein CheW</fullName>
    </submittedName>
</protein>
<dbReference type="PANTHER" id="PTHR22617">
    <property type="entry name" value="CHEMOTAXIS SENSOR HISTIDINE KINASE-RELATED"/>
    <property type="match status" value="1"/>
</dbReference>
<dbReference type="InterPro" id="IPR039315">
    <property type="entry name" value="CheW"/>
</dbReference>
<proteinExistence type="predicted"/>
<comment type="caution">
    <text evidence="2">The sequence shown here is derived from an EMBL/GenBank/DDBJ whole genome shotgun (WGS) entry which is preliminary data.</text>
</comment>
<evidence type="ECO:0000313" key="3">
    <source>
        <dbReference type="Proteomes" id="UP000264071"/>
    </source>
</evidence>
<evidence type="ECO:0000313" key="2">
    <source>
        <dbReference type="EMBL" id="HCT56292.1"/>
    </source>
</evidence>
<dbReference type="Gene3D" id="2.40.50.180">
    <property type="entry name" value="CheA-289, Domain 4"/>
    <property type="match status" value="1"/>
</dbReference>
<dbReference type="GO" id="GO:0006935">
    <property type="term" value="P:chemotaxis"/>
    <property type="evidence" value="ECO:0007669"/>
    <property type="project" value="InterPro"/>
</dbReference>
<dbReference type="Proteomes" id="UP000264071">
    <property type="component" value="Unassembled WGS sequence"/>
</dbReference>
<dbReference type="Pfam" id="PF01584">
    <property type="entry name" value="CheW"/>
    <property type="match status" value="1"/>
</dbReference>
<dbReference type="PROSITE" id="PS50851">
    <property type="entry name" value="CHEW"/>
    <property type="match status" value="1"/>
</dbReference>